<evidence type="ECO:0000313" key="4">
    <source>
        <dbReference type="Proteomes" id="UP000011659"/>
    </source>
</evidence>
<evidence type="ECO:0000256" key="1">
    <source>
        <dbReference type="SAM" id="MobiDB-lite"/>
    </source>
</evidence>
<proteinExistence type="predicted"/>
<dbReference type="RefSeq" id="WP_004964305.1">
    <property type="nucleotide sequence ID" value="NZ_AOLR01000022.1"/>
</dbReference>
<gene>
    <name evidence="2" type="ORF">C436_14464</name>
    <name evidence="3" type="ORF">KDQ40_11145</name>
</gene>
<feature type="compositionally biased region" description="Low complexity" evidence="1">
    <location>
        <begin position="116"/>
        <end position="140"/>
    </location>
</feature>
<dbReference type="EMBL" id="AOLR01000022">
    <property type="protein sequence ID" value="EMA12329.1"/>
    <property type="molecule type" value="Genomic_DNA"/>
</dbReference>
<feature type="compositionally biased region" description="Low complexity" evidence="1">
    <location>
        <begin position="28"/>
        <end position="49"/>
    </location>
</feature>
<dbReference type="PATRIC" id="fig|662476.7.peg.2894"/>
<dbReference type="GeneID" id="64823519"/>
<evidence type="ECO:0000313" key="2">
    <source>
        <dbReference type="EMBL" id="EMA12329.1"/>
    </source>
</evidence>
<feature type="compositionally biased region" description="Acidic residues" evidence="1">
    <location>
        <begin position="50"/>
        <end position="75"/>
    </location>
</feature>
<dbReference type="EMBL" id="CP073366">
    <property type="protein sequence ID" value="QUJ71268.1"/>
    <property type="molecule type" value="Genomic_DNA"/>
</dbReference>
<dbReference type="OrthoDB" id="385276at2157"/>
<feature type="region of interest" description="Disordered" evidence="1">
    <location>
        <begin position="1"/>
        <end position="175"/>
    </location>
</feature>
<dbReference type="KEGG" id="hsin:KDQ40_11145"/>
<protein>
    <submittedName>
        <fullName evidence="2">Uncharacterized protein</fullName>
    </submittedName>
</protein>
<keyword evidence="4" id="KW-1185">Reference proteome</keyword>
<sequence length="195" mass="20894">MVTEASEEFREAFANNDSAEDRSDALESSDSYNGDGQGSDDNNNSNSDLDLVEGDDIGGDNSEEENEEAAQDFADEVTTGEIDGHAPDSEVNAVEGPDGDPVAVAASEEEIEEAEATITTTPSTADDNQQPNQQPNQNQDAISLEEYRQRLRDSYQQARQEVGLNRTEQTAGEASPALAVGTAGVVALAVYWVMW</sequence>
<reference evidence="2 4" key="1">
    <citation type="journal article" date="2014" name="PLoS Genet.">
        <title>Phylogenetically driven sequencing of extremely halophilic archaea reveals strategies for static and dynamic osmo-response.</title>
        <authorList>
            <person name="Becker E.A."/>
            <person name="Seitzer P.M."/>
            <person name="Tritt A."/>
            <person name="Larsen D."/>
            <person name="Krusor M."/>
            <person name="Yao A.I."/>
            <person name="Wu D."/>
            <person name="Madern D."/>
            <person name="Eisen J.A."/>
            <person name="Darling A.E."/>
            <person name="Facciotti M.T."/>
        </authorList>
    </citation>
    <scope>NUCLEOTIDE SEQUENCE [LARGE SCALE GENOMIC DNA]</scope>
    <source>
        <strain evidence="2 4">ATCC 33800</strain>
    </source>
</reference>
<dbReference type="Proteomes" id="UP000011659">
    <property type="component" value="Unassembled WGS sequence"/>
</dbReference>
<name>M0JWH9_9EURY</name>
<reference evidence="3" key="2">
    <citation type="submission" date="2021-04" db="EMBL/GenBank/DDBJ databases">
        <title>Complete Genome sequence and Methylome Analysis of the Haloarchaeon Haloarcula sinaiiensis.</title>
        <authorList>
            <person name="Fomenkov A."/>
            <person name="DasSarma P."/>
            <person name="DasSarma S."/>
            <person name="Roberts R.J."/>
        </authorList>
    </citation>
    <scope>NUCLEOTIDE SEQUENCE</scope>
    <source>
        <strain evidence="3">ATCC 33800</strain>
    </source>
</reference>
<dbReference type="Proteomes" id="UP000682967">
    <property type="component" value="Chromosome"/>
</dbReference>
<dbReference type="AlphaFoldDB" id="M0JWH9"/>
<organism evidence="2 4">
    <name type="scientific">Haloarcula marismortui ATCC 33800</name>
    <dbReference type="NCBI Taxonomy" id="662476"/>
    <lineage>
        <taxon>Archaea</taxon>
        <taxon>Methanobacteriati</taxon>
        <taxon>Methanobacteriota</taxon>
        <taxon>Stenosarchaea group</taxon>
        <taxon>Halobacteria</taxon>
        <taxon>Halobacteriales</taxon>
        <taxon>Haloarculaceae</taxon>
        <taxon>Haloarcula</taxon>
    </lineage>
</organism>
<evidence type="ECO:0000313" key="3">
    <source>
        <dbReference type="EMBL" id="QUJ71268.1"/>
    </source>
</evidence>
<accession>M0JWH9</accession>